<sequence>MIPCYIYLPEPGMWVQLASQVLEVHPLCVVELIAPLQVRFYEEGLDLGRGFSHVLHPAGLVELVPLGGYIVQVTCVPGAIGAEADMQCMKEGEVVVDPREEGFPGDRSSSCTRVIWWVISSGVRCVQVDVHPELEVVDFAADGGWEGGEEGETFGGGCVEPDFVAGEQDLAGFRVDGFAGEEEAEG</sequence>
<dbReference type="HOGENOM" id="CLU_1454072_0_0_1"/>
<evidence type="ECO:0000313" key="1">
    <source>
        <dbReference type="EMBL" id="EHA20895.1"/>
    </source>
</evidence>
<protein>
    <submittedName>
        <fullName evidence="1">Uncharacterized protein</fullName>
    </submittedName>
</protein>
<name>G3Y7Y6_ASPNA</name>
<dbReference type="AlphaFoldDB" id="G3Y7Y6"/>
<dbReference type="VEuPathDB" id="FungiDB:ASPNIDRAFT2_45843"/>
<dbReference type="Proteomes" id="UP000009038">
    <property type="component" value="Unassembled WGS sequence"/>
</dbReference>
<accession>G3Y7Y6</accession>
<gene>
    <name evidence="1" type="ORF">ASPNIDRAFT_45843</name>
</gene>
<organism evidence="1 2">
    <name type="scientific">Aspergillus niger (strain ATCC 1015 / CBS 113.46 / FGSC A1144 / LSHB Ac4 / NCTC 3858a / NRRL 328 / USDA 3528.7)</name>
    <dbReference type="NCBI Taxonomy" id="380704"/>
    <lineage>
        <taxon>Eukaryota</taxon>
        <taxon>Fungi</taxon>
        <taxon>Dikarya</taxon>
        <taxon>Ascomycota</taxon>
        <taxon>Pezizomycotina</taxon>
        <taxon>Eurotiomycetes</taxon>
        <taxon>Eurotiomycetidae</taxon>
        <taxon>Eurotiales</taxon>
        <taxon>Aspergillaceae</taxon>
        <taxon>Aspergillus</taxon>
        <taxon>Aspergillus subgen. Circumdati</taxon>
    </lineage>
</organism>
<evidence type="ECO:0000313" key="2">
    <source>
        <dbReference type="Proteomes" id="UP000009038"/>
    </source>
</evidence>
<proteinExistence type="predicted"/>
<reference evidence="1 2" key="1">
    <citation type="journal article" date="2011" name="Genome Res.">
        <title>Comparative genomics of citric-acid-producing Aspergillus niger ATCC 1015 versus enzyme-producing CBS 513.88.</title>
        <authorList>
            <person name="Andersen M.R."/>
            <person name="Salazar M.P."/>
            <person name="Schaap P.J."/>
            <person name="van de Vondervoort P.J."/>
            <person name="Culley D."/>
            <person name="Thykaer J."/>
            <person name="Frisvad J.C."/>
            <person name="Nielsen K.F."/>
            <person name="Albang R."/>
            <person name="Albermann K."/>
            <person name="Berka R.M."/>
            <person name="Braus G.H."/>
            <person name="Braus-Stromeyer S.A."/>
            <person name="Corrochano L.M."/>
            <person name="Dai Z."/>
            <person name="van Dijck P.W."/>
            <person name="Hofmann G."/>
            <person name="Lasure L.L."/>
            <person name="Magnuson J.K."/>
            <person name="Menke H."/>
            <person name="Meijer M."/>
            <person name="Meijer S.L."/>
            <person name="Nielsen J.B."/>
            <person name="Nielsen M.L."/>
            <person name="van Ooyen A.J."/>
            <person name="Pel H.J."/>
            <person name="Poulsen L."/>
            <person name="Samson R.A."/>
            <person name="Stam H."/>
            <person name="Tsang A."/>
            <person name="van den Brink J.M."/>
            <person name="Atkins A."/>
            <person name="Aerts A."/>
            <person name="Shapiro H."/>
            <person name="Pangilinan J."/>
            <person name="Salamov A."/>
            <person name="Lou Y."/>
            <person name="Lindquist E."/>
            <person name="Lucas S."/>
            <person name="Grimwood J."/>
            <person name="Grigoriev I.V."/>
            <person name="Kubicek C.P."/>
            <person name="Martinez D."/>
            <person name="van Peij N.N."/>
            <person name="Roubos J.A."/>
            <person name="Nielsen J."/>
            <person name="Baker S.E."/>
        </authorList>
    </citation>
    <scope>NUCLEOTIDE SEQUENCE [LARGE SCALE GENOMIC DNA]</scope>
    <source>
        <strain evidence="2">ATCC 1015 / CBS 113.46 / FGSC A1144 / LSHB Ac4 / NCTC 3858a / NRRL 328 / USDA 3528.7</strain>
    </source>
</reference>
<dbReference type="EMBL" id="ACJE01000015">
    <property type="protein sequence ID" value="EHA20895.1"/>
    <property type="molecule type" value="Genomic_DNA"/>
</dbReference>
<comment type="caution">
    <text evidence="1">The sequence shown here is derived from an EMBL/GenBank/DDBJ whole genome shotgun (WGS) entry which is preliminary data.</text>
</comment>